<feature type="transmembrane region" description="Helical" evidence="5">
    <location>
        <begin position="84"/>
        <end position="109"/>
    </location>
</feature>
<protein>
    <submittedName>
        <fullName evidence="8">C40 family peptidase</fullName>
    </submittedName>
</protein>
<dbReference type="AlphaFoldDB" id="A0A930L8Y0"/>
<dbReference type="Gene3D" id="3.90.1720.10">
    <property type="entry name" value="endopeptidase domain like (from Nostoc punctiforme)"/>
    <property type="match status" value="1"/>
</dbReference>
<evidence type="ECO:0000256" key="5">
    <source>
        <dbReference type="SAM" id="Phobius"/>
    </source>
</evidence>
<evidence type="ECO:0000256" key="3">
    <source>
        <dbReference type="ARBA" id="ARBA00022801"/>
    </source>
</evidence>
<dbReference type="EMBL" id="JABZXR010000085">
    <property type="protein sequence ID" value="MBF1664741.1"/>
    <property type="molecule type" value="Genomic_DNA"/>
</dbReference>
<comment type="similarity">
    <text evidence="1">Belongs to the peptidase C40 family.</text>
</comment>
<evidence type="ECO:0000256" key="6">
    <source>
        <dbReference type="SAM" id="SignalP"/>
    </source>
</evidence>
<feature type="chain" id="PRO_5039215939" evidence="6">
    <location>
        <begin position="19"/>
        <end position="322"/>
    </location>
</feature>
<keyword evidence="3" id="KW-0378">Hydrolase</keyword>
<keyword evidence="5" id="KW-0472">Membrane</keyword>
<keyword evidence="4" id="KW-0788">Thiol protease</keyword>
<reference evidence="8" key="1">
    <citation type="submission" date="2020-04" db="EMBL/GenBank/DDBJ databases">
        <title>Deep metagenomics examines the oral microbiome during advanced dental caries in children, revealing novel taxa and co-occurrences with host molecules.</title>
        <authorList>
            <person name="Baker J.L."/>
            <person name="Morton J.T."/>
            <person name="Dinis M."/>
            <person name="Alvarez R."/>
            <person name="Tran N.C."/>
            <person name="Knight R."/>
            <person name="Edlund A."/>
        </authorList>
    </citation>
    <scope>NUCLEOTIDE SEQUENCE</scope>
    <source>
        <strain evidence="8">JCVI_44_bin.2</strain>
    </source>
</reference>
<dbReference type="GO" id="GO:0006508">
    <property type="term" value="P:proteolysis"/>
    <property type="evidence" value="ECO:0007669"/>
    <property type="project" value="UniProtKB-KW"/>
</dbReference>
<dbReference type="InterPro" id="IPR038765">
    <property type="entry name" value="Papain-like_cys_pep_sf"/>
</dbReference>
<dbReference type="InterPro" id="IPR051794">
    <property type="entry name" value="PG_Endopeptidase_C40"/>
</dbReference>
<keyword evidence="5" id="KW-1133">Transmembrane helix</keyword>
<keyword evidence="2" id="KW-0645">Protease</keyword>
<gene>
    <name evidence="8" type="ORF">HXO64_09440</name>
</gene>
<dbReference type="InterPro" id="IPR000064">
    <property type="entry name" value="NLP_P60_dom"/>
</dbReference>
<dbReference type="PROSITE" id="PS51935">
    <property type="entry name" value="NLPC_P60"/>
    <property type="match status" value="1"/>
</dbReference>
<organism evidence="8 9">
    <name type="scientific">Rothia mucilaginosa</name>
    <dbReference type="NCBI Taxonomy" id="43675"/>
    <lineage>
        <taxon>Bacteria</taxon>
        <taxon>Bacillati</taxon>
        <taxon>Actinomycetota</taxon>
        <taxon>Actinomycetes</taxon>
        <taxon>Micrococcales</taxon>
        <taxon>Micrococcaceae</taxon>
        <taxon>Rothia</taxon>
    </lineage>
</organism>
<evidence type="ECO:0000313" key="8">
    <source>
        <dbReference type="EMBL" id="MBF1664741.1"/>
    </source>
</evidence>
<evidence type="ECO:0000256" key="2">
    <source>
        <dbReference type="ARBA" id="ARBA00022670"/>
    </source>
</evidence>
<accession>A0A930L8Y0</accession>
<feature type="domain" description="NlpC/P60" evidence="7">
    <location>
        <begin position="162"/>
        <end position="316"/>
    </location>
</feature>
<keyword evidence="5" id="KW-0812">Transmembrane</keyword>
<dbReference type="GO" id="GO:0008234">
    <property type="term" value="F:cysteine-type peptidase activity"/>
    <property type="evidence" value="ECO:0007669"/>
    <property type="project" value="UniProtKB-KW"/>
</dbReference>
<dbReference type="PANTHER" id="PTHR47359:SF3">
    <property type="entry name" value="NLP_P60 DOMAIN-CONTAINING PROTEIN-RELATED"/>
    <property type="match status" value="1"/>
</dbReference>
<dbReference type="RefSeq" id="WP_303976630.1">
    <property type="nucleotide sequence ID" value="NZ_JABZXR010000085.1"/>
</dbReference>
<dbReference type="Pfam" id="PF00877">
    <property type="entry name" value="NLPC_P60"/>
    <property type="match status" value="1"/>
</dbReference>
<dbReference type="SUPFAM" id="SSF54001">
    <property type="entry name" value="Cysteine proteinases"/>
    <property type="match status" value="1"/>
</dbReference>
<proteinExistence type="inferred from homology"/>
<feature type="signal peptide" evidence="6">
    <location>
        <begin position="1"/>
        <end position="18"/>
    </location>
</feature>
<keyword evidence="6" id="KW-0732">Signal</keyword>
<evidence type="ECO:0000259" key="7">
    <source>
        <dbReference type="PROSITE" id="PS51935"/>
    </source>
</evidence>
<sequence length="322" mass="32970">MILSFLLLCLSISLKIVALTARVGLNAAVATADVASKAALEGTVKATGSENSDSTKVVRIARQATLGAIKFAARAVDALLSLVMVGWVTVLAIFAIFALVIAGGGWFWLTNLSDKVSPEVMGIGNSNGGTTVSAAAAVNAYDGGNGVPTVAASPSQIGPAILANAKYAMANLPAQGYYSYDWGGRGPSGYDCSGWVSALLLMSGWTMDDSGNPVQLGADQDRIVVGQSSSAQVTSLLSANSAFFAAHATPYNGDESVLTPGDIITGPGHVAIYVGDGWIVHASDYGATGLNVSPDESSAATHDVGFQKGYLNQWVTGYVHFG</sequence>
<evidence type="ECO:0000313" key="9">
    <source>
        <dbReference type="Proteomes" id="UP000756427"/>
    </source>
</evidence>
<dbReference type="Proteomes" id="UP000756427">
    <property type="component" value="Unassembled WGS sequence"/>
</dbReference>
<comment type="caution">
    <text evidence="8">The sequence shown here is derived from an EMBL/GenBank/DDBJ whole genome shotgun (WGS) entry which is preliminary data.</text>
</comment>
<dbReference type="PANTHER" id="PTHR47359">
    <property type="entry name" value="PEPTIDOGLYCAN DL-ENDOPEPTIDASE CWLO"/>
    <property type="match status" value="1"/>
</dbReference>
<evidence type="ECO:0000256" key="4">
    <source>
        <dbReference type="ARBA" id="ARBA00022807"/>
    </source>
</evidence>
<name>A0A930L8Y0_9MICC</name>
<evidence type="ECO:0000256" key="1">
    <source>
        <dbReference type="ARBA" id="ARBA00007074"/>
    </source>
</evidence>